<dbReference type="Gene3D" id="3.40.50.150">
    <property type="entry name" value="Vaccinia Virus protein VP39"/>
    <property type="match status" value="1"/>
</dbReference>
<evidence type="ECO:0000313" key="2">
    <source>
        <dbReference type="EMBL" id="QHT12066.1"/>
    </source>
</evidence>
<evidence type="ECO:0000259" key="1">
    <source>
        <dbReference type="Pfam" id="PF08123"/>
    </source>
</evidence>
<dbReference type="EMBL" id="MN739541">
    <property type="protein sequence ID" value="QHT12066.1"/>
    <property type="molecule type" value="Genomic_DNA"/>
</dbReference>
<dbReference type="GO" id="GO:0031151">
    <property type="term" value="F:histone H3K79 methyltransferase activity"/>
    <property type="evidence" value="ECO:0007669"/>
    <property type="project" value="InterPro"/>
</dbReference>
<protein>
    <recommendedName>
        <fullName evidence="1">DOT1 domain-containing protein</fullName>
    </recommendedName>
</protein>
<name>A0A6C0D4V6_9ZZZZ</name>
<accession>A0A6C0D4V6</accession>
<dbReference type="AlphaFoldDB" id="A0A6C0D4V6"/>
<dbReference type="InterPro" id="IPR029063">
    <property type="entry name" value="SAM-dependent_MTases_sf"/>
</dbReference>
<sequence>MEQPSQPTRKVNLHRKKTMKRGVLPVSRLYNNCSGFDVNSNMEGYSTTYGEVKESSIPVLYEIFNTYAPISKISVPYRNFYDLGSGIGKLVIGMCYLNSTLKSIGIEIVPDRVQIANSILQKVRDVNVKKRVENICLSFLDDTIHYTDACWIFISNLTISENHNNTLFEKLAKEVKQGCIIVCSKETTNPSFKELNNVSLPMTWSDESKVYVYTKI</sequence>
<dbReference type="InterPro" id="IPR025789">
    <property type="entry name" value="DOT1_dom"/>
</dbReference>
<dbReference type="SUPFAM" id="SSF53335">
    <property type="entry name" value="S-adenosyl-L-methionine-dependent methyltransferases"/>
    <property type="match status" value="1"/>
</dbReference>
<dbReference type="Pfam" id="PF08123">
    <property type="entry name" value="DOT1"/>
    <property type="match status" value="1"/>
</dbReference>
<proteinExistence type="predicted"/>
<reference evidence="2" key="1">
    <citation type="journal article" date="2020" name="Nature">
        <title>Giant virus diversity and host interactions through global metagenomics.</title>
        <authorList>
            <person name="Schulz F."/>
            <person name="Roux S."/>
            <person name="Paez-Espino D."/>
            <person name="Jungbluth S."/>
            <person name="Walsh D.A."/>
            <person name="Denef V.J."/>
            <person name="McMahon K.D."/>
            <person name="Konstantinidis K.T."/>
            <person name="Eloe-Fadrosh E.A."/>
            <person name="Kyrpides N.C."/>
            <person name="Woyke T."/>
        </authorList>
    </citation>
    <scope>NUCLEOTIDE SEQUENCE</scope>
    <source>
        <strain evidence="2">GVMAG-M-3300023174-129</strain>
    </source>
</reference>
<feature type="domain" description="DOT1" evidence="1">
    <location>
        <begin position="46"/>
        <end position="208"/>
    </location>
</feature>
<organism evidence="2">
    <name type="scientific">viral metagenome</name>
    <dbReference type="NCBI Taxonomy" id="1070528"/>
    <lineage>
        <taxon>unclassified sequences</taxon>
        <taxon>metagenomes</taxon>
        <taxon>organismal metagenomes</taxon>
    </lineage>
</organism>